<evidence type="ECO:0000313" key="2">
    <source>
        <dbReference type="Proteomes" id="UP000067523"/>
    </source>
</evidence>
<gene>
    <name evidence="1" type="ORF">ATZ35_11170</name>
</gene>
<proteinExistence type="predicted"/>
<organism evidence="1 2">
    <name type="scientific">Enterococcus rotai</name>
    <dbReference type="NCBI Taxonomy" id="118060"/>
    <lineage>
        <taxon>Bacteria</taxon>
        <taxon>Bacillati</taxon>
        <taxon>Bacillota</taxon>
        <taxon>Bacilli</taxon>
        <taxon>Lactobacillales</taxon>
        <taxon>Enterococcaceae</taxon>
        <taxon>Enterococcus</taxon>
    </lineage>
</organism>
<dbReference type="KEGG" id="erx:ATZ35_11170"/>
<sequence length="326" mass="38177">MLTDIVFYENEGWIDVAFKINGQLVQVNSSSTTVNDLLNYVSNTSCEKFFFKVFSNLEYSNSRAVRLIEYIIKLIKDKWSQIQIDQIFLKKVFQFEPSSYFIKGINSFYTGVYSGIPLKVVKHIYISDQKYVSYWTSFANNVAINSALIIEVDSSGLMEQVAEECGTFMILHFKVKHIFYLNYPFGVNTSLNTTNWNYLDIKKKMLSGDEIEIDEMVGINHMYSFFEKEGGTSVNRLHILDDNHFKANFFYNQEIKYLDFENIFLKPIDYKSLILYEGTLFFQQAEIEKGRFYFGDSSSSCFQIICKEKRIIVDLRNSKLYKVKNE</sequence>
<evidence type="ECO:0000313" key="1">
    <source>
        <dbReference type="EMBL" id="ALS37690.1"/>
    </source>
</evidence>
<dbReference type="RefSeq" id="WP_208927318.1">
    <property type="nucleotide sequence ID" value="NZ_CP013655.1"/>
</dbReference>
<keyword evidence="2" id="KW-1185">Reference proteome</keyword>
<protein>
    <submittedName>
        <fullName evidence="1">Uncharacterized protein</fullName>
    </submittedName>
</protein>
<accession>A0A0U2X011</accession>
<dbReference type="STRING" id="118060.ATZ35_11170"/>
<name>A0A0U2X011_9ENTE</name>
<dbReference type="Proteomes" id="UP000067523">
    <property type="component" value="Chromosome"/>
</dbReference>
<dbReference type="EMBL" id="CP013655">
    <property type="protein sequence ID" value="ALS37690.1"/>
    <property type="molecule type" value="Genomic_DNA"/>
</dbReference>
<dbReference type="AlphaFoldDB" id="A0A0U2X011"/>
<reference evidence="2" key="1">
    <citation type="submission" date="2015-12" db="EMBL/GenBank/DDBJ databases">
        <authorList>
            <person name="Lauer A."/>
            <person name="Humrighouse B."/>
            <person name="Loparev V."/>
            <person name="Shewmaker P.L."/>
            <person name="Whitney A.M."/>
            <person name="McLaughlin R.W."/>
        </authorList>
    </citation>
    <scope>NUCLEOTIDE SEQUENCE [LARGE SCALE GENOMIC DNA]</scope>
    <source>
        <strain evidence="2">LMG 26678</strain>
    </source>
</reference>